<evidence type="ECO:0000256" key="6">
    <source>
        <dbReference type="ARBA" id="ARBA00022670"/>
    </source>
</evidence>
<dbReference type="GO" id="GO:0030288">
    <property type="term" value="C:outer membrane-bounded periplasmic space"/>
    <property type="evidence" value="ECO:0007669"/>
    <property type="project" value="TreeGrafter"/>
</dbReference>
<dbReference type="GO" id="GO:0009252">
    <property type="term" value="P:peptidoglycan biosynthetic process"/>
    <property type="evidence" value="ECO:0007669"/>
    <property type="project" value="UniProtKB-KW"/>
</dbReference>
<feature type="domain" description="Penicillin-binding protein transpeptidase" evidence="18">
    <location>
        <begin position="372"/>
        <end position="653"/>
    </location>
</feature>
<dbReference type="NCBIfam" id="TIGR02073">
    <property type="entry name" value="PBP_1c"/>
    <property type="match status" value="1"/>
</dbReference>
<dbReference type="InterPro" id="IPR050396">
    <property type="entry name" value="Glycosyltr_51/Transpeptidase"/>
</dbReference>
<evidence type="ECO:0000256" key="3">
    <source>
        <dbReference type="ARBA" id="ARBA00007739"/>
    </source>
</evidence>
<protein>
    <submittedName>
        <fullName evidence="20">Penicillin-binding protein 1C</fullName>
    </submittedName>
</protein>
<evidence type="ECO:0000256" key="11">
    <source>
        <dbReference type="ARBA" id="ARBA00022984"/>
    </source>
</evidence>
<evidence type="ECO:0000259" key="18">
    <source>
        <dbReference type="Pfam" id="PF00905"/>
    </source>
</evidence>
<evidence type="ECO:0000256" key="12">
    <source>
        <dbReference type="ARBA" id="ARBA00023136"/>
    </source>
</evidence>
<gene>
    <name evidence="20" type="ORF">A2975_01055</name>
</gene>
<keyword evidence="13" id="KW-0511">Multifunctional enzyme</keyword>
<feature type="transmembrane region" description="Helical" evidence="17">
    <location>
        <begin position="20"/>
        <end position="44"/>
    </location>
</feature>
<comment type="subcellular location">
    <subcellularLocation>
        <location evidence="1">Cell membrane</location>
    </subcellularLocation>
</comment>
<evidence type="ECO:0000256" key="16">
    <source>
        <dbReference type="ARBA" id="ARBA00049902"/>
    </source>
</evidence>
<evidence type="ECO:0000256" key="5">
    <source>
        <dbReference type="ARBA" id="ARBA00022645"/>
    </source>
</evidence>
<keyword evidence="6" id="KW-0645">Protease</keyword>
<dbReference type="GO" id="GO:0071555">
    <property type="term" value="P:cell wall organization"/>
    <property type="evidence" value="ECO:0007669"/>
    <property type="project" value="UniProtKB-KW"/>
</dbReference>
<dbReference type="InterPro" id="IPR011815">
    <property type="entry name" value="PBP_1c"/>
</dbReference>
<evidence type="ECO:0000256" key="15">
    <source>
        <dbReference type="ARBA" id="ARBA00034000"/>
    </source>
</evidence>
<dbReference type="SUPFAM" id="SSF53955">
    <property type="entry name" value="Lysozyme-like"/>
    <property type="match status" value="1"/>
</dbReference>
<keyword evidence="12 17" id="KW-0472">Membrane</keyword>
<sequence>MGRKFVSVLSYLGKPLYKLLTYVIIFVLFVLFLIGRITREIWVYASKESKKITIPRIKFPFKKSLLFVLVILIFFILYFLFFILRGLPSPKELVTREQSVSTKIYDRNHTLLFTIYKDQNRTPVALPEIPIHVRLATLAAEDAEFYNHPGFSIRGIMRAVVKNLKEKKLSGGSTITQQLVKNALLSPEKTLIRKIREIILSVAVELTYSKDQILEMYLNEVSYGGTAYGIEEASQIYFGKDVKNLTLGEAALLAGLPQSPTKFSPFGNDPQLAKSRQEEVLYLMRINKFITQEQEEKAGNETLEFAQNKIQILAPHFVMYVRDALEEKYGKEVVEKGGLEVITTLDLEIQKLAEEVVKQEVDKLKNLTVTNGAAVVINPKTGEVLAMVGSRDYFDTTNDGNVNVTTRLRQPGSSIKVINYAYALENGFTAATLLSDTPVSFNVPGQPIYTPRNYDSEFRGYLTLRSALAESRNIPAVKVLVTYGVDKMVEMGTKMGITTWSDPANYGLSLTLGGGEVKLIDLARVYATLANGGQRPEIVAIKEVTNYQVKTLEENGHQAKQVLDPRVAFILIDILKDNTARAPAFGTTSALVIPNHPEVAVKTGTSNNLRDNLTVGFNQDYVVAVWVGNNDNSPMARIASGITGASPIWNKIMSALLTNIQSREWETPEKLTKTAVCTLTESLPCSGCPVREEWFLEGTQPTAHCSAENVKNILENKILPEAASTSR</sequence>
<dbReference type="GO" id="GO:0005886">
    <property type="term" value="C:plasma membrane"/>
    <property type="evidence" value="ECO:0007669"/>
    <property type="project" value="UniProtKB-SubCell"/>
</dbReference>
<organism evidence="20 21">
    <name type="scientific">Candidatus Woesebacteria bacterium RIFCSPLOWO2_01_FULL_44_14</name>
    <dbReference type="NCBI Taxonomy" id="1802525"/>
    <lineage>
        <taxon>Bacteria</taxon>
        <taxon>Candidatus Woeseibacteriota</taxon>
    </lineage>
</organism>
<dbReference type="Proteomes" id="UP000178429">
    <property type="component" value="Unassembled WGS sequence"/>
</dbReference>
<feature type="transmembrane region" description="Helical" evidence="17">
    <location>
        <begin position="65"/>
        <end position="84"/>
    </location>
</feature>
<evidence type="ECO:0000256" key="4">
    <source>
        <dbReference type="ARBA" id="ARBA00022475"/>
    </source>
</evidence>
<accession>A0A1F8C008</accession>
<keyword evidence="5" id="KW-0121">Carboxypeptidase</keyword>
<dbReference type="GO" id="GO:0008955">
    <property type="term" value="F:peptidoglycan glycosyltransferase activity"/>
    <property type="evidence" value="ECO:0007669"/>
    <property type="project" value="UniProtKB-EC"/>
</dbReference>
<dbReference type="InterPro" id="IPR012338">
    <property type="entry name" value="Beta-lactam/transpept-like"/>
</dbReference>
<comment type="similarity">
    <text evidence="2">In the C-terminal section; belongs to the transpeptidase family.</text>
</comment>
<keyword evidence="17" id="KW-0812">Transmembrane</keyword>
<dbReference type="InterPro" id="IPR001264">
    <property type="entry name" value="Glyco_trans_51"/>
</dbReference>
<keyword evidence="10" id="KW-0133">Cell shape</keyword>
<evidence type="ECO:0000256" key="9">
    <source>
        <dbReference type="ARBA" id="ARBA00022801"/>
    </source>
</evidence>
<evidence type="ECO:0000256" key="8">
    <source>
        <dbReference type="ARBA" id="ARBA00022679"/>
    </source>
</evidence>
<dbReference type="SUPFAM" id="SSF56601">
    <property type="entry name" value="beta-lactamase/transpeptidase-like"/>
    <property type="match status" value="1"/>
</dbReference>
<dbReference type="InterPro" id="IPR023346">
    <property type="entry name" value="Lysozyme-like_dom_sf"/>
</dbReference>
<keyword evidence="11" id="KW-0573">Peptidoglycan synthesis</keyword>
<dbReference type="NCBIfam" id="TIGR02074">
    <property type="entry name" value="PBP_1a_fam"/>
    <property type="match status" value="1"/>
</dbReference>
<dbReference type="AlphaFoldDB" id="A0A1F8C008"/>
<comment type="caution">
    <text evidence="20">The sequence shown here is derived from an EMBL/GenBank/DDBJ whole genome shotgun (WGS) entry which is preliminary data.</text>
</comment>
<keyword evidence="8" id="KW-0808">Transferase</keyword>
<evidence type="ECO:0000256" key="10">
    <source>
        <dbReference type="ARBA" id="ARBA00022960"/>
    </source>
</evidence>
<evidence type="ECO:0000256" key="2">
    <source>
        <dbReference type="ARBA" id="ARBA00007090"/>
    </source>
</evidence>
<dbReference type="GO" id="GO:0009002">
    <property type="term" value="F:serine-type D-Ala-D-Ala carboxypeptidase activity"/>
    <property type="evidence" value="ECO:0007669"/>
    <property type="project" value="UniProtKB-EC"/>
</dbReference>
<keyword evidence="9" id="KW-0378">Hydrolase</keyword>
<evidence type="ECO:0000259" key="19">
    <source>
        <dbReference type="Pfam" id="PF00912"/>
    </source>
</evidence>
<dbReference type="PANTHER" id="PTHR32282:SF11">
    <property type="entry name" value="PENICILLIN-BINDING PROTEIN 1B"/>
    <property type="match status" value="1"/>
</dbReference>
<dbReference type="Gene3D" id="1.10.3810.10">
    <property type="entry name" value="Biosynthetic peptidoglycan transglycosylase-like"/>
    <property type="match status" value="1"/>
</dbReference>
<dbReference type="Pfam" id="PF00905">
    <property type="entry name" value="Transpeptidase"/>
    <property type="match status" value="1"/>
</dbReference>
<keyword evidence="4" id="KW-1003">Cell membrane</keyword>
<dbReference type="GO" id="GO:0006508">
    <property type="term" value="P:proteolysis"/>
    <property type="evidence" value="ECO:0007669"/>
    <property type="project" value="UniProtKB-KW"/>
</dbReference>
<feature type="domain" description="Glycosyl transferase family 51" evidence="19">
    <location>
        <begin position="112"/>
        <end position="284"/>
    </location>
</feature>
<dbReference type="Gene3D" id="3.40.710.10">
    <property type="entry name" value="DD-peptidase/beta-lactamase superfamily"/>
    <property type="match status" value="1"/>
</dbReference>
<evidence type="ECO:0000313" key="21">
    <source>
        <dbReference type="Proteomes" id="UP000178429"/>
    </source>
</evidence>
<proteinExistence type="inferred from homology"/>
<comment type="catalytic activity">
    <reaction evidence="15">
        <text>Preferential cleavage: (Ac)2-L-Lys-D-Ala-|-D-Ala. Also transpeptidation of peptidyl-alanyl moieties that are N-acyl substituents of D-alanine.</text>
        <dbReference type="EC" id="3.4.16.4"/>
    </reaction>
</comment>
<evidence type="ECO:0000256" key="14">
    <source>
        <dbReference type="ARBA" id="ARBA00023316"/>
    </source>
</evidence>
<keyword evidence="14" id="KW-0961">Cell wall biogenesis/degradation</keyword>
<dbReference type="PANTHER" id="PTHR32282">
    <property type="entry name" value="BINDING PROTEIN TRANSPEPTIDASE, PUTATIVE-RELATED"/>
    <property type="match status" value="1"/>
</dbReference>
<evidence type="ECO:0000256" key="1">
    <source>
        <dbReference type="ARBA" id="ARBA00004236"/>
    </source>
</evidence>
<dbReference type="STRING" id="1802525.A2975_01055"/>
<dbReference type="InterPro" id="IPR036950">
    <property type="entry name" value="PBP_transglycosylase"/>
</dbReference>
<dbReference type="FunFam" id="1.10.3810.10:FF:000001">
    <property type="entry name" value="Penicillin-binding protein 1A"/>
    <property type="match status" value="1"/>
</dbReference>
<comment type="catalytic activity">
    <reaction evidence="16">
        <text>[GlcNAc-(1-&gt;4)-Mur2Ac(oyl-L-Ala-gamma-D-Glu-L-Lys-D-Ala-D-Ala)](n)-di-trans,octa-cis-undecaprenyl diphosphate + beta-D-GlcNAc-(1-&gt;4)-Mur2Ac(oyl-L-Ala-gamma-D-Glu-L-Lys-D-Ala-D-Ala)-di-trans,octa-cis-undecaprenyl diphosphate = [GlcNAc-(1-&gt;4)-Mur2Ac(oyl-L-Ala-gamma-D-Glu-L-Lys-D-Ala-D-Ala)](n+1)-di-trans,octa-cis-undecaprenyl diphosphate + di-trans,octa-cis-undecaprenyl diphosphate + H(+)</text>
        <dbReference type="Rhea" id="RHEA:23708"/>
        <dbReference type="Rhea" id="RHEA-COMP:9602"/>
        <dbReference type="Rhea" id="RHEA-COMP:9603"/>
        <dbReference type="ChEBI" id="CHEBI:15378"/>
        <dbReference type="ChEBI" id="CHEBI:58405"/>
        <dbReference type="ChEBI" id="CHEBI:60033"/>
        <dbReference type="ChEBI" id="CHEBI:78435"/>
        <dbReference type="EC" id="2.4.99.28"/>
    </reaction>
</comment>
<evidence type="ECO:0000256" key="17">
    <source>
        <dbReference type="SAM" id="Phobius"/>
    </source>
</evidence>
<evidence type="ECO:0000313" key="20">
    <source>
        <dbReference type="EMBL" id="OGM69684.1"/>
    </source>
</evidence>
<evidence type="ECO:0000256" key="7">
    <source>
        <dbReference type="ARBA" id="ARBA00022676"/>
    </source>
</evidence>
<keyword evidence="17" id="KW-1133">Transmembrane helix</keyword>
<dbReference type="InterPro" id="IPR001460">
    <property type="entry name" value="PCN-bd_Tpept"/>
</dbReference>
<keyword evidence="7" id="KW-0328">Glycosyltransferase</keyword>
<reference evidence="20 21" key="1">
    <citation type="journal article" date="2016" name="Nat. Commun.">
        <title>Thousands of microbial genomes shed light on interconnected biogeochemical processes in an aquifer system.</title>
        <authorList>
            <person name="Anantharaman K."/>
            <person name="Brown C.T."/>
            <person name="Hug L.A."/>
            <person name="Sharon I."/>
            <person name="Castelle C.J."/>
            <person name="Probst A.J."/>
            <person name="Thomas B.C."/>
            <person name="Singh A."/>
            <person name="Wilkins M.J."/>
            <person name="Karaoz U."/>
            <person name="Brodie E.L."/>
            <person name="Williams K.H."/>
            <person name="Hubbard S.S."/>
            <person name="Banfield J.F."/>
        </authorList>
    </citation>
    <scope>NUCLEOTIDE SEQUENCE [LARGE SCALE GENOMIC DNA]</scope>
</reference>
<dbReference type="EMBL" id="MGHL01000010">
    <property type="protein sequence ID" value="OGM69684.1"/>
    <property type="molecule type" value="Genomic_DNA"/>
</dbReference>
<evidence type="ECO:0000256" key="13">
    <source>
        <dbReference type="ARBA" id="ARBA00023268"/>
    </source>
</evidence>
<dbReference type="GO" id="GO:0008658">
    <property type="term" value="F:penicillin binding"/>
    <property type="evidence" value="ECO:0007669"/>
    <property type="project" value="InterPro"/>
</dbReference>
<comment type="similarity">
    <text evidence="3">In the N-terminal section; belongs to the glycosyltransferase 51 family.</text>
</comment>
<name>A0A1F8C008_9BACT</name>
<dbReference type="GO" id="GO:0008360">
    <property type="term" value="P:regulation of cell shape"/>
    <property type="evidence" value="ECO:0007669"/>
    <property type="project" value="UniProtKB-KW"/>
</dbReference>
<dbReference type="Pfam" id="PF00912">
    <property type="entry name" value="Transgly"/>
    <property type="match status" value="1"/>
</dbReference>